<evidence type="ECO:0000313" key="2">
    <source>
        <dbReference type="EMBL" id="MBC3936201.1"/>
    </source>
</evidence>
<gene>
    <name evidence="2" type="ORF">H8K47_12575</name>
</gene>
<sequence>MRHWLTGCLLQLLTLSVMAADALPSVVSGQIERLSAFSSRYVGARHIDVWLPPGYDRQHRYPVIYMHDGQALFDPAVSWNKQAWQVDRVAGQLIQDAQIEAPIIVGIWNAGILRPAEYLPEKAMQFLNPDTRQAPMNSRDLPELMADRYLKFLTEELKPEIDRRYPTRSDAAHTMLMGSSMGGLISLYAMSEYPQVFGAAACLSTHWTGIFEQNASVPLALFQYWSVHLPDAAQHRLYMDYGTETLDALYPVHQQFFDVLVREKGYTGERYMSRAFPGAAHTETDWSLRLSLPLRFLLGKSAPAP</sequence>
<comment type="caution">
    <text evidence="2">The sequence shown here is derived from an EMBL/GenBank/DDBJ whole genome shotgun (WGS) entry which is preliminary data.</text>
</comment>
<protein>
    <submittedName>
        <fullName evidence="2">Alpha/beta hydrolase</fullName>
    </submittedName>
</protein>
<evidence type="ECO:0000256" key="1">
    <source>
        <dbReference type="SAM" id="SignalP"/>
    </source>
</evidence>
<accession>A0A923L040</accession>
<dbReference type="Gene3D" id="3.40.50.1820">
    <property type="entry name" value="alpha/beta hydrolase"/>
    <property type="match status" value="1"/>
</dbReference>
<feature type="signal peptide" evidence="1">
    <location>
        <begin position="1"/>
        <end position="19"/>
    </location>
</feature>
<keyword evidence="2" id="KW-0378">Hydrolase</keyword>
<dbReference type="PANTHER" id="PTHR48098">
    <property type="entry name" value="ENTEROCHELIN ESTERASE-RELATED"/>
    <property type="match status" value="1"/>
</dbReference>
<dbReference type="PANTHER" id="PTHR48098:SF6">
    <property type="entry name" value="FERRI-BACILLIBACTIN ESTERASE BESA"/>
    <property type="match status" value="1"/>
</dbReference>
<evidence type="ECO:0000313" key="3">
    <source>
        <dbReference type="Proteomes" id="UP000612361"/>
    </source>
</evidence>
<dbReference type="AlphaFoldDB" id="A0A923L040"/>
<dbReference type="Pfam" id="PF00756">
    <property type="entry name" value="Esterase"/>
    <property type="match status" value="1"/>
</dbReference>
<name>A0A923L040_9BURK</name>
<feature type="chain" id="PRO_5036896327" evidence="1">
    <location>
        <begin position="20"/>
        <end position="305"/>
    </location>
</feature>
<dbReference type="Proteomes" id="UP000612361">
    <property type="component" value="Unassembled WGS sequence"/>
</dbReference>
<dbReference type="EMBL" id="JACOGG010000012">
    <property type="protein sequence ID" value="MBC3936201.1"/>
    <property type="molecule type" value="Genomic_DNA"/>
</dbReference>
<dbReference type="InterPro" id="IPR029058">
    <property type="entry name" value="AB_hydrolase_fold"/>
</dbReference>
<dbReference type="InterPro" id="IPR050583">
    <property type="entry name" value="Mycobacterial_A85_antigen"/>
</dbReference>
<keyword evidence="1" id="KW-0732">Signal</keyword>
<proteinExistence type="predicted"/>
<dbReference type="InterPro" id="IPR000801">
    <property type="entry name" value="Esterase-like"/>
</dbReference>
<dbReference type="GO" id="GO:0016787">
    <property type="term" value="F:hydrolase activity"/>
    <property type="evidence" value="ECO:0007669"/>
    <property type="project" value="UniProtKB-KW"/>
</dbReference>
<organism evidence="2 3">
    <name type="scientific">Undibacterium rugosum</name>
    <dbReference type="NCBI Taxonomy" id="2762291"/>
    <lineage>
        <taxon>Bacteria</taxon>
        <taxon>Pseudomonadati</taxon>
        <taxon>Pseudomonadota</taxon>
        <taxon>Betaproteobacteria</taxon>
        <taxon>Burkholderiales</taxon>
        <taxon>Oxalobacteraceae</taxon>
        <taxon>Undibacterium</taxon>
    </lineage>
</organism>
<reference evidence="2" key="1">
    <citation type="submission" date="2020-08" db="EMBL/GenBank/DDBJ databases">
        <title>Novel species isolated from subtropical streams in China.</title>
        <authorList>
            <person name="Lu H."/>
        </authorList>
    </citation>
    <scope>NUCLEOTIDE SEQUENCE</scope>
    <source>
        <strain evidence="2">CY7W</strain>
    </source>
</reference>
<dbReference type="SUPFAM" id="SSF53474">
    <property type="entry name" value="alpha/beta-Hydrolases"/>
    <property type="match status" value="1"/>
</dbReference>
<keyword evidence="3" id="KW-1185">Reference proteome</keyword>